<organism evidence="1 2">
    <name type="scientific">Pontibacter ruber</name>
    <dbReference type="NCBI Taxonomy" id="1343895"/>
    <lineage>
        <taxon>Bacteria</taxon>
        <taxon>Pseudomonadati</taxon>
        <taxon>Bacteroidota</taxon>
        <taxon>Cytophagia</taxon>
        <taxon>Cytophagales</taxon>
        <taxon>Hymenobacteraceae</taxon>
        <taxon>Pontibacter</taxon>
    </lineage>
</organism>
<keyword evidence="2" id="KW-1185">Reference proteome</keyword>
<reference evidence="2" key="1">
    <citation type="journal article" date="2019" name="Int. J. Syst. Evol. Microbiol.">
        <title>The Global Catalogue of Microorganisms (GCM) 10K type strain sequencing project: providing services to taxonomists for standard genome sequencing and annotation.</title>
        <authorList>
            <consortium name="The Broad Institute Genomics Platform"/>
            <consortium name="The Broad Institute Genome Sequencing Center for Infectious Disease"/>
            <person name="Wu L."/>
            <person name="Ma J."/>
        </authorList>
    </citation>
    <scope>NUCLEOTIDE SEQUENCE [LARGE SCALE GENOMIC DNA]</scope>
    <source>
        <strain evidence="2">CGMCC 4.1782</strain>
    </source>
</reference>
<accession>A0ABW5CX89</accession>
<protein>
    <submittedName>
        <fullName evidence="1">Transporter</fullName>
    </submittedName>
</protein>
<gene>
    <name evidence="1" type="ORF">ACFSKP_09330</name>
</gene>
<dbReference type="Proteomes" id="UP001597374">
    <property type="component" value="Unassembled WGS sequence"/>
</dbReference>
<dbReference type="RefSeq" id="WP_250428227.1">
    <property type="nucleotide sequence ID" value="NZ_JALPRR010000001.1"/>
</dbReference>
<dbReference type="Pfam" id="PF13557">
    <property type="entry name" value="Phenol_MetA_deg"/>
    <property type="match status" value="1"/>
</dbReference>
<comment type="caution">
    <text evidence="1">The sequence shown here is derived from an EMBL/GenBank/DDBJ whole genome shotgun (WGS) entry which is preliminary data.</text>
</comment>
<proteinExistence type="predicted"/>
<sequence>MNAVAVGYAISTGSVVVDAALPVEDIEVTAHSIAARYVRTFGVAQKLARINVVVPYVTMEGQAKVIGQDTSTTRTGFGDARVQVGINLIGSPALDRKEFNKYSQKTIVGISLITSMPTGLYYKDKRVNLGNNRWGFKPEIGASKKFKRIYADGYVGMWFYAKNKDYLVSKVKKQEPLLSTQLHLSYYFKNQMMVGLNGNWFSGGKTFINDVALIGPFEHMRAGATWAVPLSGKHLFKLQFHTSVYTNTGLNFDSLAFGYQYVFF</sequence>
<evidence type="ECO:0000313" key="2">
    <source>
        <dbReference type="Proteomes" id="UP001597374"/>
    </source>
</evidence>
<dbReference type="InterPro" id="IPR025737">
    <property type="entry name" value="FApF"/>
</dbReference>
<evidence type="ECO:0000313" key="1">
    <source>
        <dbReference type="EMBL" id="MFD2246454.1"/>
    </source>
</evidence>
<dbReference type="EMBL" id="JBHUIM010000001">
    <property type="protein sequence ID" value="MFD2246454.1"/>
    <property type="molecule type" value="Genomic_DNA"/>
</dbReference>
<name>A0ABW5CX89_9BACT</name>